<keyword evidence="3" id="KW-1185">Reference proteome</keyword>
<dbReference type="GeneID" id="54574830"/>
<evidence type="ECO:0000313" key="3">
    <source>
        <dbReference type="Proteomes" id="UP000800094"/>
    </source>
</evidence>
<feature type="domain" description="F-box" evidence="1">
    <location>
        <begin position="1"/>
        <end position="53"/>
    </location>
</feature>
<proteinExistence type="predicted"/>
<evidence type="ECO:0000313" key="2">
    <source>
        <dbReference type="EMBL" id="KAF2251287.1"/>
    </source>
</evidence>
<gene>
    <name evidence="2" type="ORF">BU26DRAFT_279801</name>
</gene>
<dbReference type="RefSeq" id="XP_033686291.1">
    <property type="nucleotide sequence ID" value="XM_033821500.1"/>
</dbReference>
<dbReference type="CDD" id="cd09917">
    <property type="entry name" value="F-box_SF"/>
    <property type="match status" value="1"/>
</dbReference>
<organism evidence="2 3">
    <name type="scientific">Trematosphaeria pertusa</name>
    <dbReference type="NCBI Taxonomy" id="390896"/>
    <lineage>
        <taxon>Eukaryota</taxon>
        <taxon>Fungi</taxon>
        <taxon>Dikarya</taxon>
        <taxon>Ascomycota</taxon>
        <taxon>Pezizomycotina</taxon>
        <taxon>Dothideomycetes</taxon>
        <taxon>Pleosporomycetidae</taxon>
        <taxon>Pleosporales</taxon>
        <taxon>Massarineae</taxon>
        <taxon>Trematosphaeriaceae</taxon>
        <taxon>Trematosphaeria</taxon>
    </lineage>
</organism>
<reference evidence="2" key="1">
    <citation type="journal article" date="2020" name="Stud. Mycol.">
        <title>101 Dothideomycetes genomes: a test case for predicting lifestyles and emergence of pathogens.</title>
        <authorList>
            <person name="Haridas S."/>
            <person name="Albert R."/>
            <person name="Binder M."/>
            <person name="Bloem J."/>
            <person name="Labutti K."/>
            <person name="Salamov A."/>
            <person name="Andreopoulos B."/>
            <person name="Baker S."/>
            <person name="Barry K."/>
            <person name="Bills G."/>
            <person name="Bluhm B."/>
            <person name="Cannon C."/>
            <person name="Castanera R."/>
            <person name="Culley D."/>
            <person name="Daum C."/>
            <person name="Ezra D."/>
            <person name="Gonzalez J."/>
            <person name="Henrissat B."/>
            <person name="Kuo A."/>
            <person name="Liang C."/>
            <person name="Lipzen A."/>
            <person name="Lutzoni F."/>
            <person name="Magnuson J."/>
            <person name="Mondo S."/>
            <person name="Nolan M."/>
            <person name="Ohm R."/>
            <person name="Pangilinan J."/>
            <person name="Park H.-J."/>
            <person name="Ramirez L."/>
            <person name="Alfaro M."/>
            <person name="Sun H."/>
            <person name="Tritt A."/>
            <person name="Yoshinaga Y."/>
            <person name="Zwiers L.-H."/>
            <person name="Turgeon B."/>
            <person name="Goodwin S."/>
            <person name="Spatafora J."/>
            <person name="Crous P."/>
            <person name="Grigoriev I."/>
        </authorList>
    </citation>
    <scope>NUCLEOTIDE SEQUENCE</scope>
    <source>
        <strain evidence="2">CBS 122368</strain>
    </source>
</reference>
<dbReference type="OrthoDB" id="3768645at2759"/>
<dbReference type="InterPro" id="IPR001810">
    <property type="entry name" value="F-box_dom"/>
</dbReference>
<sequence>MAALDGLPNELVDTIATNLAFEDINNLSLTCKSLRAATIPGIFRAINMTWDYRARTTPKLASLLRTLLERPDFIRHVKSISLYYRGFDFLLEDWEVEDELPPYTPALDSDDKKLFEEAINASRFARPEDWKQAIFGQRSLKAVVALLLFVCTNLDTLALDIDFLRSNTFLQEVLRHGSPTSQLCKAQRLPFQKLKRISVGCESGPETVYAQTLLPRDSFLLLFYLPQVHVLDLSLLPNHPITSWLEETGVPFFWPLPVEPVATNLTALRLIRTTAAPHKIDSLLKSTPNLTTLEYDYLSPSSQAPLDLVSLRSALDHVYLTLEHLVIDYEIFVDEEARDPEYLATVCRGSIGSLCDFTSLITLEICLPVLFGQVRPANAPSLAQVLPPNISAFTLTLIDDLFDHDAFAHWTNLALLDFIKAYLSGETIDGAHMNYMVDEEEVTWRRSAAPGWEAATPKLQKFTFDIRQRSGRYYDDWTWRNPENGLIKACELQGLQCILLNEDEDKLRRPRGLVF</sequence>
<dbReference type="PROSITE" id="PS50181">
    <property type="entry name" value="FBOX"/>
    <property type="match status" value="1"/>
</dbReference>
<protein>
    <recommendedName>
        <fullName evidence="1">F-box domain-containing protein</fullName>
    </recommendedName>
</protein>
<evidence type="ECO:0000259" key="1">
    <source>
        <dbReference type="PROSITE" id="PS50181"/>
    </source>
</evidence>
<dbReference type="EMBL" id="ML987193">
    <property type="protein sequence ID" value="KAF2251287.1"/>
    <property type="molecule type" value="Genomic_DNA"/>
</dbReference>
<accession>A0A6A6IM15</accession>
<dbReference type="AlphaFoldDB" id="A0A6A6IM15"/>
<dbReference type="Proteomes" id="UP000800094">
    <property type="component" value="Unassembled WGS sequence"/>
</dbReference>
<name>A0A6A6IM15_9PLEO</name>
<dbReference type="Pfam" id="PF00646">
    <property type="entry name" value="F-box"/>
    <property type="match status" value="1"/>
</dbReference>